<dbReference type="Proteomes" id="UP000030780">
    <property type="component" value="Unassembled WGS sequence"/>
</dbReference>
<evidence type="ECO:0000313" key="1">
    <source>
        <dbReference type="EMBL" id="EMS13946.1"/>
    </source>
</evidence>
<evidence type="ECO:0000313" key="2">
    <source>
        <dbReference type="Proteomes" id="UP000030780"/>
    </source>
</evidence>
<organism evidence="1 2">
    <name type="scientific">Entamoeba histolytica HM-3:IMSS</name>
    <dbReference type="NCBI Taxonomy" id="885315"/>
    <lineage>
        <taxon>Eukaryota</taxon>
        <taxon>Amoebozoa</taxon>
        <taxon>Evosea</taxon>
        <taxon>Archamoebae</taxon>
        <taxon>Mastigamoebida</taxon>
        <taxon>Entamoebidae</taxon>
        <taxon>Entamoeba</taxon>
    </lineage>
</organism>
<feature type="non-terminal residue" evidence="1">
    <location>
        <position position="40"/>
    </location>
</feature>
<feature type="non-terminal residue" evidence="1">
    <location>
        <position position="1"/>
    </location>
</feature>
<accession>M7W7V2</accession>
<protein>
    <submittedName>
        <fullName evidence="1">Uncharacterized protein</fullName>
    </submittedName>
</protein>
<dbReference type="AlphaFoldDB" id="M7W7V2"/>
<gene>
    <name evidence="1" type="ORF">KM1_136010</name>
</gene>
<dbReference type="VEuPathDB" id="AmoebaDB:KM1_136010"/>
<reference evidence="1 2" key="1">
    <citation type="submission" date="2013-01" db="EMBL/GenBank/DDBJ databases">
        <authorList>
            <person name="Inman J."/>
            <person name="Zafar N."/>
            <person name="Lorenzi H."/>
            <person name="Caler E."/>
        </authorList>
    </citation>
    <scope>NUCLEOTIDE SEQUENCE [LARGE SCALE GENOMIC DNA]</scope>
    <source>
        <strain evidence="1 2">HM-3:IMSS</strain>
    </source>
</reference>
<proteinExistence type="predicted"/>
<dbReference type="EMBL" id="KB638073">
    <property type="protein sequence ID" value="EMS13946.1"/>
    <property type="molecule type" value="Genomic_DNA"/>
</dbReference>
<name>M7W7V2_ENTHI</name>
<sequence length="40" mass="4971">ILIHLERMDQLLEFLMLLKLRHQRTNQLLLRLKLFQLTNN</sequence>